<dbReference type="AlphaFoldDB" id="A0A427BAH6"/>
<evidence type="ECO:0000313" key="2">
    <source>
        <dbReference type="EMBL" id="RRT85491.1"/>
    </source>
</evidence>
<comment type="caution">
    <text evidence="2">The sequence shown here is derived from an EMBL/GenBank/DDBJ whole genome shotgun (WGS) entry which is preliminary data.</text>
</comment>
<evidence type="ECO:0000256" key="1">
    <source>
        <dbReference type="SAM" id="MobiDB-lite"/>
    </source>
</evidence>
<organism evidence="2 3">
    <name type="scientific">Ensete ventricosum</name>
    <name type="common">Abyssinian banana</name>
    <name type="synonym">Musa ensete</name>
    <dbReference type="NCBI Taxonomy" id="4639"/>
    <lineage>
        <taxon>Eukaryota</taxon>
        <taxon>Viridiplantae</taxon>
        <taxon>Streptophyta</taxon>
        <taxon>Embryophyta</taxon>
        <taxon>Tracheophyta</taxon>
        <taxon>Spermatophyta</taxon>
        <taxon>Magnoliopsida</taxon>
        <taxon>Liliopsida</taxon>
        <taxon>Zingiberales</taxon>
        <taxon>Musaceae</taxon>
        <taxon>Ensete</taxon>
    </lineage>
</organism>
<name>A0A427BAH6_ENSVE</name>
<feature type="region of interest" description="Disordered" evidence="1">
    <location>
        <begin position="42"/>
        <end position="69"/>
    </location>
</feature>
<proteinExistence type="predicted"/>
<sequence length="69" mass="8223">MLVLSRFLLSSDSANIKKLRQSYTDFSNPLDKIRYQYTRRHINLPSEEEGEEEEKKRENLESGEKKHLP</sequence>
<dbReference type="Proteomes" id="UP000287651">
    <property type="component" value="Unassembled WGS sequence"/>
</dbReference>
<evidence type="ECO:0000313" key="3">
    <source>
        <dbReference type="Proteomes" id="UP000287651"/>
    </source>
</evidence>
<gene>
    <name evidence="2" type="ORF">B296_00009654</name>
</gene>
<accession>A0A427BAH6</accession>
<feature type="compositionally biased region" description="Basic and acidic residues" evidence="1">
    <location>
        <begin position="53"/>
        <end position="69"/>
    </location>
</feature>
<protein>
    <submittedName>
        <fullName evidence="2">Uncharacterized protein</fullName>
    </submittedName>
</protein>
<reference evidence="2 3" key="1">
    <citation type="journal article" date="2014" name="Agronomy (Basel)">
        <title>A Draft Genome Sequence for Ensete ventricosum, the Drought-Tolerant Tree Against Hunger.</title>
        <authorList>
            <person name="Harrison J."/>
            <person name="Moore K.A."/>
            <person name="Paszkiewicz K."/>
            <person name="Jones T."/>
            <person name="Grant M."/>
            <person name="Ambacheew D."/>
            <person name="Muzemil S."/>
            <person name="Studholme D.J."/>
        </authorList>
    </citation>
    <scope>NUCLEOTIDE SEQUENCE [LARGE SCALE GENOMIC DNA]</scope>
</reference>
<dbReference type="EMBL" id="AMZH03000107">
    <property type="protein sequence ID" value="RRT85491.1"/>
    <property type="molecule type" value="Genomic_DNA"/>
</dbReference>